<sequence>MAIVEANLTQAISQQFAELREIIADLVQTAIANKQPQNSASGTVEPMPPKEIAATSFFPVAAVSPSALLLAASSPSTMNEKDRPKEREDAKMTVEIPLEPKQIAAPTTVVGSISSATINTVNSEGQWERDVGISFTKQVASKPNPVLWGFPTDRWKFRKKTLRSDEEEWVVIASSTPFASPSSLLVNATVKGWVIMTYIKWSARRETILKTSAGSLRTSSIGRAMLGGSSLSSCGLVSNWPPKEFPEEGKKKDGSGGHSLPCQPLCSIPFLEAQLQQIGVSKLEARREQRRRQLMGDPRLAPIGEEAKIRKMSMEDLKSEGESDRVVRRLTSAIGGEKLMAEGSSSRRRRGKKTPPESEMKRSSSGLRMAAKAGLLSGTMKLPEEAEEKMGSSGGRT</sequence>
<evidence type="ECO:0000313" key="2">
    <source>
        <dbReference type="EMBL" id="CAL1406181.1"/>
    </source>
</evidence>
<accession>A0AAV2G679</accession>
<name>A0AAV2G679_9ROSI</name>
<dbReference type="Proteomes" id="UP001497516">
    <property type="component" value="Chromosome 8"/>
</dbReference>
<protein>
    <submittedName>
        <fullName evidence="2">Uncharacterized protein</fullName>
    </submittedName>
</protein>
<feature type="region of interest" description="Disordered" evidence="1">
    <location>
        <begin position="332"/>
        <end position="397"/>
    </location>
</feature>
<evidence type="ECO:0000313" key="3">
    <source>
        <dbReference type="Proteomes" id="UP001497516"/>
    </source>
</evidence>
<dbReference type="AlphaFoldDB" id="A0AAV2G679"/>
<evidence type="ECO:0000256" key="1">
    <source>
        <dbReference type="SAM" id="MobiDB-lite"/>
    </source>
</evidence>
<gene>
    <name evidence="2" type="ORF">LTRI10_LOCUS45925</name>
</gene>
<organism evidence="2 3">
    <name type="scientific">Linum trigynum</name>
    <dbReference type="NCBI Taxonomy" id="586398"/>
    <lineage>
        <taxon>Eukaryota</taxon>
        <taxon>Viridiplantae</taxon>
        <taxon>Streptophyta</taxon>
        <taxon>Embryophyta</taxon>
        <taxon>Tracheophyta</taxon>
        <taxon>Spermatophyta</taxon>
        <taxon>Magnoliopsida</taxon>
        <taxon>eudicotyledons</taxon>
        <taxon>Gunneridae</taxon>
        <taxon>Pentapetalae</taxon>
        <taxon>rosids</taxon>
        <taxon>fabids</taxon>
        <taxon>Malpighiales</taxon>
        <taxon>Linaceae</taxon>
        <taxon>Linum</taxon>
    </lineage>
</organism>
<reference evidence="2 3" key="1">
    <citation type="submission" date="2024-04" db="EMBL/GenBank/DDBJ databases">
        <authorList>
            <person name="Fracassetti M."/>
        </authorList>
    </citation>
    <scope>NUCLEOTIDE SEQUENCE [LARGE SCALE GENOMIC DNA]</scope>
</reference>
<dbReference type="EMBL" id="OZ034821">
    <property type="protein sequence ID" value="CAL1406181.1"/>
    <property type="molecule type" value="Genomic_DNA"/>
</dbReference>
<keyword evidence="3" id="KW-1185">Reference proteome</keyword>
<proteinExistence type="predicted"/>